<comment type="caution">
    <text evidence="1">The sequence shown here is derived from an EMBL/GenBank/DDBJ whole genome shotgun (WGS) entry which is preliminary data.</text>
</comment>
<proteinExistence type="predicted"/>
<evidence type="ECO:0008006" key="2">
    <source>
        <dbReference type="Google" id="ProtNLM"/>
    </source>
</evidence>
<protein>
    <recommendedName>
        <fullName evidence="2">Adenylate cyclase</fullName>
    </recommendedName>
</protein>
<organism evidence="1">
    <name type="scientific">marine sediment metagenome</name>
    <dbReference type="NCBI Taxonomy" id="412755"/>
    <lineage>
        <taxon>unclassified sequences</taxon>
        <taxon>metagenomes</taxon>
        <taxon>ecological metagenomes</taxon>
    </lineage>
</organism>
<feature type="non-terminal residue" evidence="1">
    <location>
        <position position="130"/>
    </location>
</feature>
<dbReference type="InterPro" id="IPR042099">
    <property type="entry name" value="ANL_N_sf"/>
</dbReference>
<evidence type="ECO:0000313" key="1">
    <source>
        <dbReference type="EMBL" id="GAJ24023.1"/>
    </source>
</evidence>
<dbReference type="InterPro" id="IPR053158">
    <property type="entry name" value="CapK_Type1_Caps_Biosynth"/>
</dbReference>
<reference evidence="1" key="1">
    <citation type="journal article" date="2014" name="Front. Microbiol.">
        <title>High frequency of phylogenetically diverse reductive dehalogenase-homologous genes in deep subseafloor sedimentary metagenomes.</title>
        <authorList>
            <person name="Kawai M."/>
            <person name="Futagami T."/>
            <person name="Toyoda A."/>
            <person name="Takaki Y."/>
            <person name="Nishi S."/>
            <person name="Hori S."/>
            <person name="Arai W."/>
            <person name="Tsubouchi T."/>
            <person name="Morono Y."/>
            <person name="Uchiyama I."/>
            <person name="Ito T."/>
            <person name="Fujiyama A."/>
            <person name="Inagaki F."/>
            <person name="Takami H."/>
        </authorList>
    </citation>
    <scope>NUCLEOTIDE SEQUENCE</scope>
    <source>
        <strain evidence="1">Expedition CK06-06</strain>
    </source>
</reference>
<dbReference type="PANTHER" id="PTHR36932">
    <property type="entry name" value="CAPSULAR POLYSACCHARIDE BIOSYNTHESIS PROTEIN"/>
    <property type="match status" value="1"/>
</dbReference>
<dbReference type="Gene3D" id="3.40.50.12780">
    <property type="entry name" value="N-terminal domain of ligase-like"/>
    <property type="match status" value="1"/>
</dbReference>
<dbReference type="EMBL" id="BARW01040006">
    <property type="protein sequence ID" value="GAJ24023.1"/>
    <property type="molecule type" value="Genomic_DNA"/>
</dbReference>
<sequence length="130" mass="15190">LTKDGEPCHKLLVTDLHKKSQPIIRYELNDIITISKKKCSCGSNFRVIKQIQGRADDMFWGVKTDTKETQFIFQDYISRTIISTSEDIEEYQATQDSYTEITLGIQLKKDSNKERIKEQLIQRLKKVFSK</sequence>
<feature type="non-terminal residue" evidence="1">
    <location>
        <position position="1"/>
    </location>
</feature>
<name>X1V2P8_9ZZZZ</name>
<gene>
    <name evidence="1" type="ORF">S12H4_60678</name>
</gene>
<dbReference type="PANTHER" id="PTHR36932:SF1">
    <property type="entry name" value="CAPSULAR POLYSACCHARIDE BIOSYNTHESIS PROTEIN"/>
    <property type="match status" value="1"/>
</dbReference>
<dbReference type="AlphaFoldDB" id="X1V2P8"/>
<accession>X1V2P8</accession>